<evidence type="ECO:0000313" key="2">
    <source>
        <dbReference type="EMBL" id="MFC4553814.1"/>
    </source>
</evidence>
<dbReference type="Gene3D" id="3.10.310.70">
    <property type="match status" value="1"/>
</dbReference>
<name>A0ABV9D558_9MICO</name>
<comment type="caution">
    <text evidence="2">The sequence shown here is derived from an EMBL/GenBank/DDBJ whole genome shotgun (WGS) entry which is preliminary data.</text>
</comment>
<dbReference type="InterPro" id="IPR011059">
    <property type="entry name" value="Metal-dep_hydrolase_composite"/>
</dbReference>
<feature type="domain" description="Amidohydrolase 3" evidence="1">
    <location>
        <begin position="73"/>
        <end position="527"/>
    </location>
</feature>
<evidence type="ECO:0000313" key="3">
    <source>
        <dbReference type="Proteomes" id="UP001595955"/>
    </source>
</evidence>
<dbReference type="InterPro" id="IPR032466">
    <property type="entry name" value="Metal_Hydrolase"/>
</dbReference>
<dbReference type="PANTHER" id="PTHR22642">
    <property type="entry name" value="IMIDAZOLONEPROPIONASE"/>
    <property type="match status" value="1"/>
</dbReference>
<reference evidence="3" key="1">
    <citation type="journal article" date="2019" name="Int. J. Syst. Evol. Microbiol.">
        <title>The Global Catalogue of Microorganisms (GCM) 10K type strain sequencing project: providing services to taxonomists for standard genome sequencing and annotation.</title>
        <authorList>
            <consortium name="The Broad Institute Genomics Platform"/>
            <consortium name="The Broad Institute Genome Sequencing Center for Infectious Disease"/>
            <person name="Wu L."/>
            <person name="Ma J."/>
        </authorList>
    </citation>
    <scope>NUCLEOTIDE SEQUENCE [LARGE SCALE GENOMIC DNA]</scope>
    <source>
        <strain evidence="3">JCM 3369</strain>
    </source>
</reference>
<dbReference type="RefSeq" id="WP_122823055.1">
    <property type="nucleotide sequence ID" value="NZ_CP033325.1"/>
</dbReference>
<dbReference type="EMBL" id="JBHSGF010000001">
    <property type="protein sequence ID" value="MFC4553814.1"/>
    <property type="molecule type" value="Genomic_DNA"/>
</dbReference>
<keyword evidence="3" id="KW-1185">Reference proteome</keyword>
<dbReference type="Proteomes" id="UP001595955">
    <property type="component" value="Unassembled WGS sequence"/>
</dbReference>
<protein>
    <submittedName>
        <fullName evidence="2">Amidohydrolase family protein</fullName>
    </submittedName>
</protein>
<dbReference type="Gene3D" id="2.30.40.10">
    <property type="entry name" value="Urease, subunit C, domain 1"/>
    <property type="match status" value="1"/>
</dbReference>
<dbReference type="InterPro" id="IPR013108">
    <property type="entry name" value="Amidohydro_3"/>
</dbReference>
<dbReference type="SUPFAM" id="SSF51556">
    <property type="entry name" value="Metallo-dependent hydrolases"/>
    <property type="match status" value="1"/>
</dbReference>
<accession>A0ABV9D558</accession>
<proteinExistence type="predicted"/>
<organism evidence="2 3">
    <name type="scientific">Georgenia faecalis</name>
    <dbReference type="NCBI Taxonomy" id="2483799"/>
    <lineage>
        <taxon>Bacteria</taxon>
        <taxon>Bacillati</taxon>
        <taxon>Actinomycetota</taxon>
        <taxon>Actinomycetes</taxon>
        <taxon>Micrococcales</taxon>
        <taxon>Bogoriellaceae</taxon>
        <taxon>Georgenia</taxon>
    </lineage>
</organism>
<gene>
    <name evidence="2" type="ORF">ACFO3F_01015</name>
</gene>
<dbReference type="Gene3D" id="3.20.20.140">
    <property type="entry name" value="Metal-dependent hydrolases"/>
    <property type="match status" value="1"/>
</dbReference>
<dbReference type="PANTHER" id="PTHR22642:SF2">
    <property type="entry name" value="PROTEIN LONG AFTER FAR-RED 3"/>
    <property type="match status" value="1"/>
</dbReference>
<dbReference type="Pfam" id="PF07969">
    <property type="entry name" value="Amidohydro_3"/>
    <property type="match status" value="1"/>
</dbReference>
<dbReference type="SUPFAM" id="SSF51338">
    <property type="entry name" value="Composite domain of metallo-dependent hydrolases"/>
    <property type="match status" value="1"/>
</dbReference>
<evidence type="ECO:0000259" key="1">
    <source>
        <dbReference type="Pfam" id="PF07969"/>
    </source>
</evidence>
<sequence>MAATLLLRRARLVPVAPRVGAAYAWRARTRVPRRGTTPQPGPTAQPGPVDLRIVGGVVTDVAPRLDRLPGEDVLDVDGRWALPGLWDQHVHLTQWASSTSRLDVSRAESAAQAADLVAAHVAAHPPAPGDVVEGFGFRDALWPDVPTRTMLDAAGRGAAVVLVSGDCHSGWVSTAAARALAVPAGDDLVREHPWFDAVARLASLVRTPDVGRALAQAAARGVVGIVDLEWAPNHRVWPERMAAGLDTLRVRAGVYPEHLDDVLLAGLRTGSVLDDGRGLLTLGPLKIISDGSLNTRTAACHDPYGAPGEVPDPALALATHGEQTVPAAELTALLGRATAGGLHAAIHAIGDRANTTALDVFAATGARGSIEHAQLLRSEDIRRFADLGVVASVQPAHLLDDRDVAEALWPGRTGRAYPLRDLLDAGAFLALGSDAPVALLDPWLAMSAAVHRSADERPPWHDEQAVSPAEALAASTDGWGTLAPGHPGDLAVVDVDPLAPDATTAQAGARLRTMPVAATVVAGRLVHRAL</sequence>